<gene>
    <name evidence="1" type="ORF">HPB49_016855</name>
</gene>
<dbReference type="EMBL" id="CM023471">
    <property type="protein sequence ID" value="KAH7966493.1"/>
    <property type="molecule type" value="Genomic_DNA"/>
</dbReference>
<keyword evidence="2" id="KW-1185">Reference proteome</keyword>
<comment type="caution">
    <text evidence="1">The sequence shown here is derived from an EMBL/GenBank/DDBJ whole genome shotgun (WGS) entry which is preliminary data.</text>
</comment>
<protein>
    <submittedName>
        <fullName evidence="1">Uncharacterized protein</fullName>
    </submittedName>
</protein>
<dbReference type="Proteomes" id="UP000821865">
    <property type="component" value="Chromosome 2"/>
</dbReference>
<name>A0ACB8DER1_DERSI</name>
<sequence>MRQSISPGGVHGWPRNLDTHLWPSFEWREILAALWRLEQAVKLINQLDDTKFSALLARILQKLPCKDERSFTEEEEQKLQRAFNCDAQEVTLLLESLSFILEQAAFHLAKPQVLRTQLTDLGMEENKVDCMVQSWTSHAKQLVEQLKQRSLAPRQLQNVDWEVQVRTAQQSAARSKRLQALVDLVVSTGAAHDHLLLQFSHGQLFNLYTQLEQIQVKLDNLI</sequence>
<reference evidence="1" key="1">
    <citation type="submission" date="2020-05" db="EMBL/GenBank/DDBJ databases">
        <title>Large-scale comparative analyses of tick genomes elucidate their genetic diversity and vector capacities.</title>
        <authorList>
            <person name="Jia N."/>
            <person name="Wang J."/>
            <person name="Shi W."/>
            <person name="Du L."/>
            <person name="Sun Y."/>
            <person name="Zhan W."/>
            <person name="Jiang J."/>
            <person name="Wang Q."/>
            <person name="Zhang B."/>
            <person name="Ji P."/>
            <person name="Sakyi L.B."/>
            <person name="Cui X."/>
            <person name="Yuan T."/>
            <person name="Jiang B."/>
            <person name="Yang W."/>
            <person name="Lam T.T.-Y."/>
            <person name="Chang Q."/>
            <person name="Ding S."/>
            <person name="Wang X."/>
            <person name="Zhu J."/>
            <person name="Ruan X."/>
            <person name="Zhao L."/>
            <person name="Wei J."/>
            <person name="Que T."/>
            <person name="Du C."/>
            <person name="Cheng J."/>
            <person name="Dai P."/>
            <person name="Han X."/>
            <person name="Huang E."/>
            <person name="Gao Y."/>
            <person name="Liu J."/>
            <person name="Shao H."/>
            <person name="Ye R."/>
            <person name="Li L."/>
            <person name="Wei W."/>
            <person name="Wang X."/>
            <person name="Wang C."/>
            <person name="Yang T."/>
            <person name="Huo Q."/>
            <person name="Li W."/>
            <person name="Guo W."/>
            <person name="Chen H."/>
            <person name="Zhou L."/>
            <person name="Ni X."/>
            <person name="Tian J."/>
            <person name="Zhou Y."/>
            <person name="Sheng Y."/>
            <person name="Liu T."/>
            <person name="Pan Y."/>
            <person name="Xia L."/>
            <person name="Li J."/>
            <person name="Zhao F."/>
            <person name="Cao W."/>
        </authorList>
    </citation>
    <scope>NUCLEOTIDE SEQUENCE</scope>
    <source>
        <strain evidence="1">Dsil-2018</strain>
    </source>
</reference>
<evidence type="ECO:0000313" key="1">
    <source>
        <dbReference type="EMBL" id="KAH7966493.1"/>
    </source>
</evidence>
<accession>A0ACB8DER1</accession>
<organism evidence="1 2">
    <name type="scientific">Dermacentor silvarum</name>
    <name type="common">Tick</name>
    <dbReference type="NCBI Taxonomy" id="543639"/>
    <lineage>
        <taxon>Eukaryota</taxon>
        <taxon>Metazoa</taxon>
        <taxon>Ecdysozoa</taxon>
        <taxon>Arthropoda</taxon>
        <taxon>Chelicerata</taxon>
        <taxon>Arachnida</taxon>
        <taxon>Acari</taxon>
        <taxon>Parasitiformes</taxon>
        <taxon>Ixodida</taxon>
        <taxon>Ixodoidea</taxon>
        <taxon>Ixodidae</taxon>
        <taxon>Rhipicephalinae</taxon>
        <taxon>Dermacentor</taxon>
    </lineage>
</organism>
<proteinExistence type="predicted"/>
<evidence type="ECO:0000313" key="2">
    <source>
        <dbReference type="Proteomes" id="UP000821865"/>
    </source>
</evidence>